<feature type="transmembrane region" description="Helical" evidence="1">
    <location>
        <begin position="98"/>
        <end position="117"/>
    </location>
</feature>
<evidence type="ECO:0000313" key="4">
    <source>
        <dbReference type="Proteomes" id="UP000179840"/>
    </source>
</evidence>
<proteinExistence type="predicted"/>
<comment type="caution">
    <text evidence="3">The sequence shown here is derived from an EMBL/GenBank/DDBJ whole genome shotgun (WGS) entry which is preliminary data.</text>
</comment>
<gene>
    <name evidence="3" type="ORF">AKG95_04120</name>
</gene>
<dbReference type="AlphaFoldDB" id="A0A1S1UDD3"/>
<reference evidence="3 4" key="1">
    <citation type="submission" date="2015-06" db="EMBL/GenBank/DDBJ databases">
        <title>Draft genome sequencing of a biphenyl-degrading bacterium, Janthinobacterium lividum MEG1.</title>
        <authorList>
            <person name="Shimodaira J."/>
            <person name="Hatta T."/>
        </authorList>
    </citation>
    <scope>NUCLEOTIDE SEQUENCE [LARGE SCALE GENOMIC DNA]</scope>
    <source>
        <strain evidence="3 4">MEG1</strain>
    </source>
</reference>
<feature type="transmembrane region" description="Helical" evidence="1">
    <location>
        <begin position="294"/>
        <end position="314"/>
    </location>
</feature>
<feature type="transmembrane region" description="Helical" evidence="1">
    <location>
        <begin position="177"/>
        <end position="199"/>
    </location>
</feature>
<feature type="transmembrane region" description="Helical" evidence="1">
    <location>
        <begin position="235"/>
        <end position="252"/>
    </location>
</feature>
<evidence type="ECO:0000256" key="1">
    <source>
        <dbReference type="SAM" id="Phobius"/>
    </source>
</evidence>
<feature type="transmembrane region" description="Helical" evidence="1">
    <location>
        <begin position="40"/>
        <end position="63"/>
    </location>
</feature>
<keyword evidence="1" id="KW-1133">Transmembrane helix</keyword>
<feature type="transmembrane region" description="Helical" evidence="1">
    <location>
        <begin position="259"/>
        <end position="282"/>
    </location>
</feature>
<feature type="domain" description="DUF2157" evidence="2">
    <location>
        <begin position="10"/>
        <end position="147"/>
    </location>
</feature>
<feature type="transmembrane region" description="Helical" evidence="1">
    <location>
        <begin position="147"/>
        <end position="165"/>
    </location>
</feature>
<organism evidence="3 4">
    <name type="scientific">Janthinobacterium lividum</name>
    <dbReference type="NCBI Taxonomy" id="29581"/>
    <lineage>
        <taxon>Bacteria</taxon>
        <taxon>Pseudomonadati</taxon>
        <taxon>Pseudomonadota</taxon>
        <taxon>Betaproteobacteria</taxon>
        <taxon>Burkholderiales</taxon>
        <taxon>Oxalobacteraceae</taxon>
        <taxon>Janthinobacterium</taxon>
    </lineage>
</organism>
<dbReference type="InterPro" id="IPR018677">
    <property type="entry name" value="DUF2157"/>
</dbReference>
<dbReference type="Proteomes" id="UP000179840">
    <property type="component" value="Unassembled WGS sequence"/>
</dbReference>
<name>A0A1S1UDD3_9BURK</name>
<keyword evidence="1" id="KW-0472">Membrane</keyword>
<accession>A0A1S1UDD3</accession>
<dbReference type="Pfam" id="PF09925">
    <property type="entry name" value="DUF2157"/>
    <property type="match status" value="1"/>
</dbReference>
<feature type="transmembrane region" description="Helical" evidence="1">
    <location>
        <begin position="123"/>
        <end position="140"/>
    </location>
</feature>
<feature type="transmembrane region" description="Helical" evidence="1">
    <location>
        <begin position="211"/>
        <end position="229"/>
    </location>
</feature>
<evidence type="ECO:0000259" key="2">
    <source>
        <dbReference type="Pfam" id="PF09925"/>
    </source>
</evidence>
<feature type="transmembrane region" description="Helical" evidence="1">
    <location>
        <begin position="75"/>
        <end position="91"/>
    </location>
</feature>
<dbReference type="EMBL" id="LFKP01000003">
    <property type="protein sequence ID" value="OHV98430.1"/>
    <property type="molecule type" value="Genomic_DNA"/>
</dbReference>
<keyword evidence="1" id="KW-0812">Transmembrane</keyword>
<dbReference type="RefSeq" id="WP_071075611.1">
    <property type="nucleotide sequence ID" value="NZ_LFKP01000003.1"/>
</dbReference>
<sequence>MDLRLAVYQLASANALDAQQTRQLQEVAGFQREPARLAYWLPRGVAVLGAALLGMGLICWVAANWEELGRMGRFALLQGVLAATCVGAFAVPKARVPLLLLALLAIGGLFAYFGQTYQTGADPWQLFALWAVLALPLCLVARSDVLWTPWMLIFSTAAALWMQAHAHHSWRIASADLSIFVSGWLAVLLACAFVSPLLARWTGAGSWALRLGLVLATILITGTAVSALFGSEVESPYWAGLGLLAVAGVLLATRSLFDVFGLSAVALGLNTLLVWGLGYMLFNGGGNGDGIGRLVILGLFAAVLLALTVQGILWRTRQEAA</sequence>
<protein>
    <submittedName>
        <fullName evidence="3">Membrane protein</fullName>
    </submittedName>
</protein>
<evidence type="ECO:0000313" key="3">
    <source>
        <dbReference type="EMBL" id="OHV98430.1"/>
    </source>
</evidence>